<dbReference type="CDD" id="cd08504">
    <property type="entry name" value="PBP2_OppA"/>
    <property type="match status" value="1"/>
</dbReference>
<dbReference type="Gene3D" id="3.40.190.10">
    <property type="entry name" value="Periplasmic binding protein-like II"/>
    <property type="match status" value="1"/>
</dbReference>
<dbReference type="PROSITE" id="PS01040">
    <property type="entry name" value="SBP_BACTERIAL_5"/>
    <property type="match status" value="1"/>
</dbReference>
<dbReference type="PROSITE" id="PS51257">
    <property type="entry name" value="PROKAR_LIPOPROTEIN"/>
    <property type="match status" value="1"/>
</dbReference>
<dbReference type="GO" id="GO:0015833">
    <property type="term" value="P:peptide transport"/>
    <property type="evidence" value="ECO:0007669"/>
    <property type="project" value="UniProtKB-KW"/>
</dbReference>
<comment type="subcellular location">
    <subcellularLocation>
        <location evidence="1">Cell membrane</location>
        <topology evidence="1">Lipid-anchor</topology>
    </subcellularLocation>
</comment>
<dbReference type="GO" id="GO:0030288">
    <property type="term" value="C:outer membrane-bounded periplasmic space"/>
    <property type="evidence" value="ECO:0007669"/>
    <property type="project" value="UniProtKB-ARBA"/>
</dbReference>
<evidence type="ECO:0000313" key="9">
    <source>
        <dbReference type="Proteomes" id="UP000287605"/>
    </source>
</evidence>
<dbReference type="PIRSF" id="PIRSF002741">
    <property type="entry name" value="MppA"/>
    <property type="match status" value="1"/>
</dbReference>
<evidence type="ECO:0000256" key="6">
    <source>
        <dbReference type="SAM" id="SignalP"/>
    </source>
</evidence>
<dbReference type="Gene3D" id="3.10.105.10">
    <property type="entry name" value="Dipeptide-binding Protein, Domain 3"/>
    <property type="match status" value="1"/>
</dbReference>
<comment type="caution">
    <text evidence="8">The sequence shown here is derived from an EMBL/GenBank/DDBJ whole genome shotgun (WGS) entry which is preliminary data.</text>
</comment>
<feature type="domain" description="Solute-binding protein family 5" evidence="7">
    <location>
        <begin position="92"/>
        <end position="477"/>
    </location>
</feature>
<keyword evidence="9" id="KW-1185">Reference proteome</keyword>
<dbReference type="GO" id="GO:0043190">
    <property type="term" value="C:ATP-binding cassette (ABC) transporter complex"/>
    <property type="evidence" value="ECO:0007669"/>
    <property type="project" value="InterPro"/>
</dbReference>
<dbReference type="EMBL" id="NGKA01000010">
    <property type="protein sequence ID" value="RSU11606.1"/>
    <property type="molecule type" value="Genomic_DNA"/>
</dbReference>
<accession>A0A430AU78</accession>
<sequence>MKARKKLASLTLLCIAALSFAACSGDGDKETTGTGEANTSGEEKLAAEQVITIAAPQEVASIDISTATDKLSFTVLNQLYEGFYRIDENNQIIPAGAAELAEKSEDGLTYTIKLREDAKWTNGDSVVADDYVYGWQRTADPETASEYAYLFESVKNGKDIVAGEKDPSELGIEALSDYEVKITLDVATPYFDSLLAFPSFFPVNKKAVDEFGDKYASSSDTSYYNGPFVLEDFDGVGSDIDWTYVKNKDYWDADTVKMEKIKAQVVKEASTGVNMYEGGEVDDVILTGELAQQYRDNEDYVTDKEGRTIYLEFNQVSETIPFDNANLRKAISLVVDNESIVENVIGDGSTVATGLMPTNLSSNPDTGKDFTEETKAKKEFDEAKAKEYLEKAKKETGKDTFEFDILTDDNESTKKIAEYLQGTFKDVLGIETTVTAVTKPIRLDRTNKGDFDFVVTGWGADYNDPSSFMDLFKTGNSYNRGKYSNTAYDKLIEEAATTNATNPEARWQNFLDAEEILINDDAAVVPVYQMAEGHLRNPKLKGMIAHTAGASYEYKYMYLLE</sequence>
<dbReference type="Gene3D" id="3.90.76.10">
    <property type="entry name" value="Dipeptide-binding Protein, Domain 1"/>
    <property type="match status" value="1"/>
</dbReference>
<evidence type="ECO:0000256" key="2">
    <source>
        <dbReference type="ARBA" id="ARBA00005695"/>
    </source>
</evidence>
<dbReference type="InterPro" id="IPR039424">
    <property type="entry name" value="SBP_5"/>
</dbReference>
<feature type="chain" id="PRO_5019046500" evidence="6">
    <location>
        <begin position="22"/>
        <end position="561"/>
    </location>
</feature>
<dbReference type="FunFam" id="3.10.105.10:FF:000001">
    <property type="entry name" value="Oligopeptide ABC transporter, oligopeptide-binding protein"/>
    <property type="match status" value="1"/>
</dbReference>
<dbReference type="SUPFAM" id="SSF53850">
    <property type="entry name" value="Periplasmic binding protein-like II"/>
    <property type="match status" value="1"/>
</dbReference>
<comment type="similarity">
    <text evidence="2">Belongs to the bacterial solute-binding protein 5 family.</text>
</comment>
<proteinExistence type="inferred from homology"/>
<gene>
    <name evidence="8" type="ORF">CBF29_07980</name>
</gene>
<keyword evidence="5" id="KW-0653">Protein transport</keyword>
<dbReference type="Pfam" id="PF00496">
    <property type="entry name" value="SBP_bac_5"/>
    <property type="match status" value="1"/>
</dbReference>
<dbReference type="OrthoDB" id="2255988at2"/>
<dbReference type="PANTHER" id="PTHR30290:SF10">
    <property type="entry name" value="PERIPLASMIC OLIGOPEPTIDE-BINDING PROTEIN-RELATED"/>
    <property type="match status" value="1"/>
</dbReference>
<dbReference type="AlphaFoldDB" id="A0A430AU78"/>
<keyword evidence="3" id="KW-0813">Transport</keyword>
<dbReference type="FunFam" id="3.90.76.10:FF:000001">
    <property type="entry name" value="Oligopeptide ABC transporter substrate-binding protein"/>
    <property type="match status" value="1"/>
</dbReference>
<dbReference type="InterPro" id="IPR000914">
    <property type="entry name" value="SBP_5_dom"/>
</dbReference>
<evidence type="ECO:0000256" key="1">
    <source>
        <dbReference type="ARBA" id="ARBA00004193"/>
    </source>
</evidence>
<organism evidence="8 9">
    <name type="scientific">Vagococcus elongatus</name>
    <dbReference type="NCBI Taxonomy" id="180344"/>
    <lineage>
        <taxon>Bacteria</taxon>
        <taxon>Bacillati</taxon>
        <taxon>Bacillota</taxon>
        <taxon>Bacilli</taxon>
        <taxon>Lactobacillales</taxon>
        <taxon>Enterococcaceae</taxon>
        <taxon>Vagococcus</taxon>
    </lineage>
</organism>
<dbReference type="Proteomes" id="UP000287605">
    <property type="component" value="Unassembled WGS sequence"/>
</dbReference>
<evidence type="ECO:0000256" key="5">
    <source>
        <dbReference type="ARBA" id="ARBA00022856"/>
    </source>
</evidence>
<evidence type="ECO:0000313" key="8">
    <source>
        <dbReference type="EMBL" id="RSU11606.1"/>
    </source>
</evidence>
<dbReference type="PANTHER" id="PTHR30290">
    <property type="entry name" value="PERIPLASMIC BINDING COMPONENT OF ABC TRANSPORTER"/>
    <property type="match status" value="1"/>
</dbReference>
<keyword evidence="5" id="KW-0571">Peptide transport</keyword>
<evidence type="ECO:0000256" key="3">
    <source>
        <dbReference type="ARBA" id="ARBA00022448"/>
    </source>
</evidence>
<protein>
    <submittedName>
        <fullName evidence="8">Peptide ABC transporter substrate-binding protein</fullName>
    </submittedName>
</protein>
<feature type="signal peptide" evidence="6">
    <location>
        <begin position="1"/>
        <end position="21"/>
    </location>
</feature>
<dbReference type="GO" id="GO:1904680">
    <property type="term" value="F:peptide transmembrane transporter activity"/>
    <property type="evidence" value="ECO:0007669"/>
    <property type="project" value="TreeGrafter"/>
</dbReference>
<dbReference type="InterPro" id="IPR030678">
    <property type="entry name" value="Peptide/Ni-bd"/>
</dbReference>
<dbReference type="InterPro" id="IPR023765">
    <property type="entry name" value="SBP_5_CS"/>
</dbReference>
<name>A0A430AU78_9ENTE</name>
<evidence type="ECO:0000259" key="7">
    <source>
        <dbReference type="Pfam" id="PF00496"/>
    </source>
</evidence>
<reference evidence="8 9" key="1">
    <citation type="submission" date="2017-05" db="EMBL/GenBank/DDBJ databases">
        <title>Vagococcus spp. assemblies.</title>
        <authorList>
            <person name="Gulvik C.A."/>
        </authorList>
    </citation>
    <scope>NUCLEOTIDE SEQUENCE [LARGE SCALE GENOMIC DNA]</scope>
    <source>
        <strain evidence="8 9">CCUG 51432</strain>
    </source>
</reference>
<dbReference type="RefSeq" id="WP_126809229.1">
    <property type="nucleotide sequence ID" value="NZ_NGKA01000010.1"/>
</dbReference>
<evidence type="ECO:0000256" key="4">
    <source>
        <dbReference type="ARBA" id="ARBA00022729"/>
    </source>
</evidence>
<keyword evidence="4 6" id="KW-0732">Signal</keyword>